<dbReference type="EMBL" id="CM042050">
    <property type="protein sequence ID" value="KAI3735997.1"/>
    <property type="molecule type" value="Genomic_DNA"/>
</dbReference>
<keyword evidence="2" id="KW-1185">Reference proteome</keyword>
<name>A0ACB9CNX9_ARCLA</name>
<gene>
    <name evidence="1" type="ORF">L6452_15527</name>
</gene>
<evidence type="ECO:0000313" key="2">
    <source>
        <dbReference type="Proteomes" id="UP001055879"/>
    </source>
</evidence>
<organism evidence="1 2">
    <name type="scientific">Arctium lappa</name>
    <name type="common">Greater burdock</name>
    <name type="synonym">Lappa major</name>
    <dbReference type="NCBI Taxonomy" id="4217"/>
    <lineage>
        <taxon>Eukaryota</taxon>
        <taxon>Viridiplantae</taxon>
        <taxon>Streptophyta</taxon>
        <taxon>Embryophyta</taxon>
        <taxon>Tracheophyta</taxon>
        <taxon>Spermatophyta</taxon>
        <taxon>Magnoliopsida</taxon>
        <taxon>eudicotyledons</taxon>
        <taxon>Gunneridae</taxon>
        <taxon>Pentapetalae</taxon>
        <taxon>asterids</taxon>
        <taxon>campanulids</taxon>
        <taxon>Asterales</taxon>
        <taxon>Asteraceae</taxon>
        <taxon>Carduoideae</taxon>
        <taxon>Cardueae</taxon>
        <taxon>Arctiinae</taxon>
        <taxon>Arctium</taxon>
    </lineage>
</organism>
<reference evidence="1 2" key="2">
    <citation type="journal article" date="2022" name="Mol. Ecol. Resour.">
        <title>The genomes of chicory, endive, great burdock and yacon provide insights into Asteraceae paleo-polyploidization history and plant inulin production.</title>
        <authorList>
            <person name="Fan W."/>
            <person name="Wang S."/>
            <person name="Wang H."/>
            <person name="Wang A."/>
            <person name="Jiang F."/>
            <person name="Liu H."/>
            <person name="Zhao H."/>
            <person name="Xu D."/>
            <person name="Zhang Y."/>
        </authorList>
    </citation>
    <scope>NUCLEOTIDE SEQUENCE [LARGE SCALE GENOMIC DNA]</scope>
    <source>
        <strain evidence="2">cv. Niubang</strain>
    </source>
</reference>
<accession>A0ACB9CNX9</accession>
<protein>
    <submittedName>
        <fullName evidence="1">Uncharacterized protein</fullName>
    </submittedName>
</protein>
<proteinExistence type="predicted"/>
<comment type="caution">
    <text evidence="1">The sequence shown here is derived from an EMBL/GenBank/DDBJ whole genome shotgun (WGS) entry which is preliminary data.</text>
</comment>
<reference evidence="2" key="1">
    <citation type="journal article" date="2022" name="Mol. Ecol. Resour.">
        <title>The genomes of chicory, endive, great burdock and yacon provide insights into Asteraceae palaeo-polyploidization history and plant inulin production.</title>
        <authorList>
            <person name="Fan W."/>
            <person name="Wang S."/>
            <person name="Wang H."/>
            <person name="Wang A."/>
            <person name="Jiang F."/>
            <person name="Liu H."/>
            <person name="Zhao H."/>
            <person name="Xu D."/>
            <person name="Zhang Y."/>
        </authorList>
    </citation>
    <scope>NUCLEOTIDE SEQUENCE [LARGE SCALE GENOMIC DNA]</scope>
    <source>
        <strain evidence="2">cv. Niubang</strain>
    </source>
</reference>
<evidence type="ECO:0000313" key="1">
    <source>
        <dbReference type="EMBL" id="KAI3735997.1"/>
    </source>
</evidence>
<dbReference type="Proteomes" id="UP001055879">
    <property type="component" value="Linkage Group LG04"/>
</dbReference>
<sequence>MSDEFSIVINLAEIIKKQEGVQSQSIDQSEAIVEQSEAIVEQSEAVVKQREAVVEKSQEDIEKVVACQIKSISNNPSPSSQLRVDSSKATTRTSNFVKRQMEPHIYSPNKK</sequence>